<feature type="transmembrane region" description="Helical" evidence="5">
    <location>
        <begin position="325"/>
        <end position="342"/>
    </location>
</feature>
<evidence type="ECO:0000256" key="4">
    <source>
        <dbReference type="ARBA" id="ARBA00023136"/>
    </source>
</evidence>
<keyword evidence="3 5" id="KW-1133">Transmembrane helix</keyword>
<feature type="transmembrane region" description="Helical" evidence="5">
    <location>
        <begin position="389"/>
        <end position="408"/>
    </location>
</feature>
<dbReference type="InterPro" id="IPR011701">
    <property type="entry name" value="MFS"/>
</dbReference>
<organism evidence="7 8">
    <name type="scientific">Krasilnikovia cinnamomea</name>
    <dbReference type="NCBI Taxonomy" id="349313"/>
    <lineage>
        <taxon>Bacteria</taxon>
        <taxon>Bacillati</taxon>
        <taxon>Actinomycetota</taxon>
        <taxon>Actinomycetes</taxon>
        <taxon>Micromonosporales</taxon>
        <taxon>Micromonosporaceae</taxon>
        <taxon>Krasilnikovia</taxon>
    </lineage>
</organism>
<dbReference type="GO" id="GO:0005886">
    <property type="term" value="C:plasma membrane"/>
    <property type="evidence" value="ECO:0007669"/>
    <property type="project" value="UniProtKB-SubCell"/>
</dbReference>
<dbReference type="PANTHER" id="PTHR23528:SF1">
    <property type="entry name" value="MAJOR FACILITATOR SUPERFAMILY (MFS) PROFILE DOMAIN-CONTAINING PROTEIN"/>
    <property type="match status" value="1"/>
</dbReference>
<keyword evidence="2 5" id="KW-0812">Transmembrane</keyword>
<feature type="domain" description="Major facilitator superfamily (MFS) profile" evidence="6">
    <location>
        <begin position="225"/>
        <end position="414"/>
    </location>
</feature>
<evidence type="ECO:0000256" key="3">
    <source>
        <dbReference type="ARBA" id="ARBA00022989"/>
    </source>
</evidence>
<evidence type="ECO:0000313" key="8">
    <source>
        <dbReference type="Proteomes" id="UP000292564"/>
    </source>
</evidence>
<dbReference type="PANTHER" id="PTHR23528">
    <property type="match status" value="1"/>
</dbReference>
<dbReference type="PROSITE" id="PS50850">
    <property type="entry name" value="MFS"/>
    <property type="match status" value="1"/>
</dbReference>
<feature type="transmembrane region" description="Helical" evidence="5">
    <location>
        <begin position="363"/>
        <end position="383"/>
    </location>
</feature>
<dbReference type="InterPro" id="IPR036259">
    <property type="entry name" value="MFS_trans_sf"/>
</dbReference>
<evidence type="ECO:0000256" key="5">
    <source>
        <dbReference type="SAM" id="Phobius"/>
    </source>
</evidence>
<accession>A0A4Q7ZSH0</accession>
<keyword evidence="4 5" id="KW-0472">Membrane</keyword>
<dbReference type="InterPro" id="IPR005829">
    <property type="entry name" value="Sugar_transporter_CS"/>
</dbReference>
<feature type="transmembrane region" description="Helical" evidence="5">
    <location>
        <begin position="59"/>
        <end position="84"/>
    </location>
</feature>
<dbReference type="EMBL" id="SHKY01000001">
    <property type="protein sequence ID" value="RZU54138.1"/>
    <property type="molecule type" value="Genomic_DNA"/>
</dbReference>
<evidence type="ECO:0000313" key="7">
    <source>
        <dbReference type="EMBL" id="RZU54138.1"/>
    </source>
</evidence>
<feature type="transmembrane region" description="Helical" evidence="5">
    <location>
        <begin position="269"/>
        <end position="290"/>
    </location>
</feature>
<dbReference type="CDD" id="cd06174">
    <property type="entry name" value="MFS"/>
    <property type="match status" value="1"/>
</dbReference>
<protein>
    <submittedName>
        <fullName evidence="7">Putative MFS family arabinose efflux permease</fullName>
    </submittedName>
</protein>
<reference evidence="7 8" key="1">
    <citation type="submission" date="2019-02" db="EMBL/GenBank/DDBJ databases">
        <title>Sequencing the genomes of 1000 actinobacteria strains.</title>
        <authorList>
            <person name="Klenk H.-P."/>
        </authorList>
    </citation>
    <scope>NUCLEOTIDE SEQUENCE [LARGE SCALE GENOMIC DNA]</scope>
    <source>
        <strain evidence="7 8">DSM 45162</strain>
    </source>
</reference>
<feature type="transmembrane region" description="Helical" evidence="5">
    <location>
        <begin position="155"/>
        <end position="174"/>
    </location>
</feature>
<name>A0A4Q7ZSH0_9ACTN</name>
<evidence type="ECO:0000259" key="6">
    <source>
        <dbReference type="PROSITE" id="PS50850"/>
    </source>
</evidence>
<feature type="transmembrane region" description="Helical" evidence="5">
    <location>
        <begin position="96"/>
        <end position="114"/>
    </location>
</feature>
<evidence type="ECO:0000256" key="1">
    <source>
        <dbReference type="ARBA" id="ARBA00004651"/>
    </source>
</evidence>
<keyword evidence="8" id="KW-1185">Reference proteome</keyword>
<proteinExistence type="predicted"/>
<sequence length="414" mass="42582">MSERTETASHLHSERTGRVGARWIGLLSLANLGLWLGYFGPLQVLLPNQVEQLAGGGKATALGVVTGLGALVAVVVGPLAGALSDATTARTGRRRTWIAGGALVGCAGLALLAVQDDLAGVVVAWCLAQAGLNALQAGLTAVVPDQVPVPQRGLVSGWVGLTQSAGVVVAVLLAASTGGATGYVLTGVVVVLAVAPFAVTMPDRPAAGPRPARAADRPRAGRGRDFGWAWATRFLVQLGNAMATLYLLYFLRDEVRFEQLFPGRSADDGLALLIVVYTAATLVTVVTGGWVSDRVGRRKPSVIVSGYVMAAATALLAFWPTWAGALVAAAVLGLGFGVYLSVDQALITEVLPSARDRARDLGIINIANSAPQVLGPVVAVLLVEHLGGYPALYLAAAAVTALGSVLVTRIRSVR</sequence>
<dbReference type="AlphaFoldDB" id="A0A4Q7ZSH0"/>
<dbReference type="Pfam" id="PF07690">
    <property type="entry name" value="MFS_1"/>
    <property type="match status" value="1"/>
</dbReference>
<evidence type="ECO:0000256" key="2">
    <source>
        <dbReference type="ARBA" id="ARBA00022692"/>
    </source>
</evidence>
<comment type="subcellular location">
    <subcellularLocation>
        <location evidence="1">Cell membrane</location>
        <topology evidence="1">Multi-pass membrane protein</topology>
    </subcellularLocation>
</comment>
<dbReference type="Gene3D" id="1.20.1250.20">
    <property type="entry name" value="MFS general substrate transporter like domains"/>
    <property type="match status" value="2"/>
</dbReference>
<gene>
    <name evidence="7" type="ORF">EV385_6077</name>
</gene>
<dbReference type="Proteomes" id="UP000292564">
    <property type="component" value="Unassembled WGS sequence"/>
</dbReference>
<feature type="transmembrane region" description="Helical" evidence="5">
    <location>
        <begin position="227"/>
        <end position="249"/>
    </location>
</feature>
<dbReference type="RefSeq" id="WP_242625157.1">
    <property type="nucleotide sequence ID" value="NZ_SHKY01000001.1"/>
</dbReference>
<dbReference type="GO" id="GO:0022857">
    <property type="term" value="F:transmembrane transporter activity"/>
    <property type="evidence" value="ECO:0007669"/>
    <property type="project" value="InterPro"/>
</dbReference>
<dbReference type="InterPro" id="IPR020846">
    <property type="entry name" value="MFS_dom"/>
</dbReference>
<comment type="caution">
    <text evidence="7">The sequence shown here is derived from an EMBL/GenBank/DDBJ whole genome shotgun (WGS) entry which is preliminary data.</text>
</comment>
<feature type="transmembrane region" description="Helical" evidence="5">
    <location>
        <begin position="180"/>
        <end position="200"/>
    </location>
</feature>
<dbReference type="SUPFAM" id="SSF103473">
    <property type="entry name" value="MFS general substrate transporter"/>
    <property type="match status" value="1"/>
</dbReference>
<feature type="transmembrane region" description="Helical" evidence="5">
    <location>
        <begin position="21"/>
        <end position="39"/>
    </location>
</feature>
<dbReference type="PROSITE" id="PS00216">
    <property type="entry name" value="SUGAR_TRANSPORT_1"/>
    <property type="match status" value="1"/>
</dbReference>